<dbReference type="RefSeq" id="WP_076167949.1">
    <property type="nucleotide sequence ID" value="NZ_JBEZVB010000039.1"/>
</dbReference>
<dbReference type="OrthoDB" id="9908873at2"/>
<dbReference type="STRING" id="76021.BS329_37905"/>
<comment type="caution">
    <text evidence="1">The sequence shown here is derived from an EMBL/GenBank/DDBJ whole genome shotgun (WGS) entry which is preliminary data.</text>
</comment>
<name>A0A1R0KF75_9PSEU</name>
<proteinExistence type="predicted"/>
<keyword evidence="2" id="KW-1185">Reference proteome</keyword>
<dbReference type="EMBL" id="MQUQ01000029">
    <property type="protein sequence ID" value="OLZ43827.1"/>
    <property type="molecule type" value="Genomic_DNA"/>
</dbReference>
<accession>A0A1R0KF75</accession>
<organism evidence="1 2">
    <name type="scientific">Amycolatopsis coloradensis</name>
    <dbReference type="NCBI Taxonomy" id="76021"/>
    <lineage>
        <taxon>Bacteria</taxon>
        <taxon>Bacillati</taxon>
        <taxon>Actinomycetota</taxon>
        <taxon>Actinomycetes</taxon>
        <taxon>Pseudonocardiales</taxon>
        <taxon>Pseudonocardiaceae</taxon>
        <taxon>Amycolatopsis</taxon>
    </lineage>
</organism>
<sequence length="124" mass="14015">MQLIVKRDQADRRGVFGGHKGVDFSLFFKLVLSPEELNLVHRYKFEDHPLGWWFAQGAEIPIASVAEALAGKTMQWPSVVELVTRERELKRACRSLKLLIEVAASFGGEEVFDIEVDDVDDEGL</sequence>
<gene>
    <name evidence="1" type="ORF">BS329_37905</name>
</gene>
<protein>
    <submittedName>
        <fullName evidence="1">Uncharacterized protein</fullName>
    </submittedName>
</protein>
<evidence type="ECO:0000313" key="2">
    <source>
        <dbReference type="Proteomes" id="UP000187486"/>
    </source>
</evidence>
<reference evidence="1 2" key="1">
    <citation type="submission" date="2016-01" db="EMBL/GenBank/DDBJ databases">
        <title>Amycolatopsis coloradensis genome sequencing and assembly.</title>
        <authorList>
            <person name="Mayilraj S."/>
        </authorList>
    </citation>
    <scope>NUCLEOTIDE SEQUENCE [LARGE SCALE GENOMIC DNA]</scope>
    <source>
        <strain evidence="1 2">DSM 44225</strain>
    </source>
</reference>
<evidence type="ECO:0000313" key="1">
    <source>
        <dbReference type="EMBL" id="OLZ43827.1"/>
    </source>
</evidence>
<dbReference type="Proteomes" id="UP000187486">
    <property type="component" value="Unassembled WGS sequence"/>
</dbReference>
<dbReference type="AlphaFoldDB" id="A0A1R0KF75"/>